<dbReference type="InterPro" id="IPR038573">
    <property type="entry name" value="BrnT_sf"/>
</dbReference>
<protein>
    <recommendedName>
        <fullName evidence="3">BrnT family toxin</fullName>
    </recommendedName>
</protein>
<dbReference type="InterPro" id="IPR007460">
    <property type="entry name" value="BrnT_toxin"/>
</dbReference>
<dbReference type="EMBL" id="PFSC01000084">
    <property type="protein sequence ID" value="PJC32514.1"/>
    <property type="molecule type" value="Genomic_DNA"/>
</dbReference>
<proteinExistence type="predicted"/>
<gene>
    <name evidence="1" type="ORF">CO051_03045</name>
</gene>
<dbReference type="Gene3D" id="3.10.450.530">
    <property type="entry name" value="Ribonuclease toxin, BrnT, of type II toxin-antitoxin system"/>
    <property type="match status" value="1"/>
</dbReference>
<name>A0A2M8EZQ7_9BACT</name>
<reference evidence="2" key="1">
    <citation type="submission" date="2017-09" db="EMBL/GenBank/DDBJ databases">
        <title>Depth-based differentiation of microbial function through sediment-hosted aquifers and enrichment of novel symbionts in the deep terrestrial subsurface.</title>
        <authorList>
            <person name="Probst A.J."/>
            <person name="Ladd B."/>
            <person name="Jarett J.K."/>
            <person name="Geller-Mcgrath D.E."/>
            <person name="Sieber C.M.K."/>
            <person name="Emerson J.B."/>
            <person name="Anantharaman K."/>
            <person name="Thomas B.C."/>
            <person name="Malmstrom R."/>
            <person name="Stieglmeier M."/>
            <person name="Klingl A."/>
            <person name="Woyke T."/>
            <person name="Ryan C.M."/>
            <person name="Banfield J.F."/>
        </authorList>
    </citation>
    <scope>NUCLEOTIDE SEQUENCE [LARGE SCALE GENOMIC DNA]</scope>
</reference>
<organism evidence="1 2">
    <name type="scientific">Candidatus Roizmanbacteria bacterium CG_4_9_14_0_2_um_filter_39_13</name>
    <dbReference type="NCBI Taxonomy" id="1974839"/>
    <lineage>
        <taxon>Bacteria</taxon>
        <taxon>Candidatus Roizmaniibacteriota</taxon>
    </lineage>
</organism>
<evidence type="ECO:0000313" key="2">
    <source>
        <dbReference type="Proteomes" id="UP000231383"/>
    </source>
</evidence>
<comment type="caution">
    <text evidence="1">The sequence shown here is derived from an EMBL/GenBank/DDBJ whole genome shotgun (WGS) entry which is preliminary data.</text>
</comment>
<dbReference type="Pfam" id="PF04365">
    <property type="entry name" value="BrnT_toxin"/>
    <property type="match status" value="1"/>
</dbReference>
<evidence type="ECO:0000313" key="1">
    <source>
        <dbReference type="EMBL" id="PJC32514.1"/>
    </source>
</evidence>
<accession>A0A2M8EZQ7</accession>
<evidence type="ECO:0008006" key="3">
    <source>
        <dbReference type="Google" id="ProtNLM"/>
    </source>
</evidence>
<dbReference type="Proteomes" id="UP000231383">
    <property type="component" value="Unassembled WGS sequence"/>
</dbReference>
<sequence length="97" mass="11763">MKVLSEPIRFEWDRGNVDKNLIKHKVTNSEIEEVFYDRHKKIFKDTIHSGNEKRLRILGKTKHDRLLFIVFTIRNQRVRIISARDLNRKEVSLYEKN</sequence>
<dbReference type="AlphaFoldDB" id="A0A2M8EZQ7"/>